<feature type="modified residue" description="4-aspartylphosphate" evidence="3">
    <location>
        <position position="71"/>
    </location>
</feature>
<dbReference type="PANTHER" id="PTHR43214">
    <property type="entry name" value="TWO-COMPONENT RESPONSE REGULATOR"/>
    <property type="match status" value="1"/>
</dbReference>
<dbReference type="Proteomes" id="UP000738431">
    <property type="component" value="Chromosome"/>
</dbReference>
<reference evidence="5 6" key="1">
    <citation type="submission" date="2021-08" db="EMBL/GenBank/DDBJ databases">
        <authorList>
            <person name="Zhang D."/>
            <person name="Zhang A."/>
            <person name="Wang L."/>
        </authorList>
    </citation>
    <scope>NUCLEOTIDE SEQUENCE [LARGE SCALE GENOMIC DNA]</scope>
    <source>
        <strain evidence="5 6">WL0086</strain>
    </source>
</reference>
<gene>
    <name evidence="5" type="ORF">K1X11_016695</name>
</gene>
<sequence length="228" mass="24682">MRTTSSVSSKEAARAAEGRRVLVVDDHVFIAELLRNFLKVMPGFTCVGIAGDGKEAIELISAERPDIVVLDLDLPGCGGLEVVQALSKASVETRIIIFSGLSNAEAVRHALQYGVQGFLEKNIQLEDFSAAVNAVAQGDFYVSPAINRSLRTIVQRSLRDPVLDGTDLHILRLFVDGVPPKAIAEEVGMSQSGVYKVVTRLRAKSGAGDDHELRRYAVKLGLVRRAED</sequence>
<feature type="domain" description="Response regulatory" evidence="4">
    <location>
        <begin position="20"/>
        <end position="136"/>
    </location>
</feature>
<dbReference type="CDD" id="cd17535">
    <property type="entry name" value="REC_NarL-like"/>
    <property type="match status" value="1"/>
</dbReference>
<dbReference type="InterPro" id="IPR036388">
    <property type="entry name" value="WH-like_DNA-bd_sf"/>
</dbReference>
<dbReference type="SMART" id="SM00448">
    <property type="entry name" value="REC"/>
    <property type="match status" value="1"/>
</dbReference>
<dbReference type="Gene3D" id="3.40.50.2300">
    <property type="match status" value="1"/>
</dbReference>
<dbReference type="InterPro" id="IPR016032">
    <property type="entry name" value="Sig_transdc_resp-reg_C-effctor"/>
</dbReference>
<dbReference type="InterPro" id="IPR001789">
    <property type="entry name" value="Sig_transdc_resp-reg_receiver"/>
</dbReference>
<protein>
    <submittedName>
        <fullName evidence="5">Response regulator transcription factor</fullName>
    </submittedName>
</protein>
<reference evidence="5 6" key="2">
    <citation type="submission" date="2023-12" db="EMBL/GenBank/DDBJ databases">
        <title>Description of an unclassified Opitutus bacterium of Verrucomicrobiota.</title>
        <authorList>
            <person name="Zhang D.-F."/>
        </authorList>
    </citation>
    <scope>NUCLEOTIDE SEQUENCE [LARGE SCALE GENOMIC DNA]</scope>
    <source>
        <strain evidence="5 6">WL0086</strain>
    </source>
</reference>
<organism evidence="5 6">
    <name type="scientific">Actomonas aquatica</name>
    <dbReference type="NCBI Taxonomy" id="2866162"/>
    <lineage>
        <taxon>Bacteria</taxon>
        <taxon>Pseudomonadati</taxon>
        <taxon>Verrucomicrobiota</taxon>
        <taxon>Opitutia</taxon>
        <taxon>Opitutales</taxon>
        <taxon>Opitutaceae</taxon>
        <taxon>Actomonas</taxon>
    </lineage>
</organism>
<evidence type="ECO:0000313" key="6">
    <source>
        <dbReference type="Proteomes" id="UP000738431"/>
    </source>
</evidence>
<evidence type="ECO:0000256" key="3">
    <source>
        <dbReference type="PROSITE-ProRule" id="PRU00169"/>
    </source>
</evidence>
<dbReference type="InterPro" id="IPR000792">
    <property type="entry name" value="Tscrpt_reg_LuxR_C"/>
</dbReference>
<evidence type="ECO:0000256" key="1">
    <source>
        <dbReference type="ARBA" id="ARBA00022553"/>
    </source>
</evidence>
<dbReference type="InterPro" id="IPR039420">
    <property type="entry name" value="WalR-like"/>
</dbReference>
<evidence type="ECO:0000256" key="2">
    <source>
        <dbReference type="ARBA" id="ARBA00023125"/>
    </source>
</evidence>
<evidence type="ECO:0000259" key="4">
    <source>
        <dbReference type="PROSITE" id="PS50110"/>
    </source>
</evidence>
<dbReference type="InterPro" id="IPR058245">
    <property type="entry name" value="NreC/VraR/RcsB-like_REC"/>
</dbReference>
<proteinExistence type="predicted"/>
<dbReference type="InterPro" id="IPR011006">
    <property type="entry name" value="CheY-like_superfamily"/>
</dbReference>
<dbReference type="SUPFAM" id="SSF52172">
    <property type="entry name" value="CheY-like"/>
    <property type="match status" value="1"/>
</dbReference>
<evidence type="ECO:0000313" key="5">
    <source>
        <dbReference type="EMBL" id="WRQ86456.1"/>
    </source>
</evidence>
<keyword evidence="6" id="KW-1185">Reference proteome</keyword>
<dbReference type="EMBL" id="CP139781">
    <property type="protein sequence ID" value="WRQ86456.1"/>
    <property type="molecule type" value="Genomic_DNA"/>
</dbReference>
<dbReference type="SMART" id="SM00421">
    <property type="entry name" value="HTH_LUXR"/>
    <property type="match status" value="1"/>
</dbReference>
<dbReference type="Gene3D" id="1.10.10.10">
    <property type="entry name" value="Winged helix-like DNA-binding domain superfamily/Winged helix DNA-binding domain"/>
    <property type="match status" value="1"/>
</dbReference>
<name>A0ABZ1C420_9BACT</name>
<dbReference type="PROSITE" id="PS50110">
    <property type="entry name" value="RESPONSE_REGULATORY"/>
    <property type="match status" value="1"/>
</dbReference>
<dbReference type="SUPFAM" id="SSF46894">
    <property type="entry name" value="C-terminal effector domain of the bipartite response regulators"/>
    <property type="match status" value="1"/>
</dbReference>
<keyword evidence="2" id="KW-0238">DNA-binding</keyword>
<dbReference type="Pfam" id="PF00072">
    <property type="entry name" value="Response_reg"/>
    <property type="match status" value="1"/>
</dbReference>
<keyword evidence="1 3" id="KW-0597">Phosphoprotein</keyword>
<accession>A0ABZ1C420</accession>
<dbReference type="RefSeq" id="WP_221031378.1">
    <property type="nucleotide sequence ID" value="NZ_CP139781.1"/>
</dbReference>
<dbReference type="PANTHER" id="PTHR43214:SF42">
    <property type="entry name" value="TRANSCRIPTIONAL REGULATORY PROTEIN DESR"/>
    <property type="match status" value="1"/>
</dbReference>